<dbReference type="InterPro" id="IPR029016">
    <property type="entry name" value="GAF-like_dom_sf"/>
</dbReference>
<dbReference type="OrthoDB" id="62542at2759"/>
<protein>
    <submittedName>
        <fullName evidence="3">Uncharacterized protein</fullName>
    </submittedName>
</protein>
<keyword evidence="4" id="KW-1185">Reference proteome</keyword>
<evidence type="ECO:0000313" key="4">
    <source>
        <dbReference type="Proteomes" id="UP000243217"/>
    </source>
</evidence>
<dbReference type="EMBL" id="JNBS01000470">
    <property type="protein sequence ID" value="OQS05333.1"/>
    <property type="molecule type" value="Genomic_DNA"/>
</dbReference>
<dbReference type="Gene3D" id="3.30.450.40">
    <property type="match status" value="1"/>
</dbReference>
<sequence>MEAAWRNAECVTSLYERLQELELRDAQLEAEVLKLREESQSMYSGDVTASIDLARAIRERDEWQDLSKQQEEEIHRLEVKLKTITMEHSEQISKWKERCVFDPNQPKRVALCMASLQKTLDARIEENEVMTKRMQDMYAQNSVLFQENCALREQESTRIDQLKRCRSYTLYMLIKKKSMHQVNWSWRRWLTHVSQIRFDEESKSRAETLVSLSSQQIQIIQEHHLQNFQRRWHQLRKLNTLLALKQYLASIKQSRANADAKTRRHLHALMHSHFQHWHQLSYRTKRLKLLFQHYYKRCVQTSFFHWERQVHYALRVAHDQELLLQQQYLKSTKVSLHETQLALEQSNEQVNVLQAHLNKLHSDSEKSNCHFNQEFKKIYNHVAHQHNRRKQRVAKQRMLNLWRGLCHFKHKIEMVHKLHCLKSLRRTILHWHNKTRAKLCIEKNIHHMTRRKMLQWARITFDTWLVWVTKRHHRKQRVELLQSRREVQFYIKPALQNWKVYTSNQLKRLYVLDQVVARRATDILRQSLTLWSQLTTYLIDREARLQCTLSSIFIQADKITLHNIFWAWVRTTNQSFSIKKWINKYNQRQAYRQLQRVWRAWVTECHTCLVKRRTLLKLFTTLGKSKPKCRALTQWKLFMVLHQIFTLHQKTLSDLNSEIASLNTLIHQEQKKIEDKNLSLDRLSLAQTDAMADVAQWQTISHKLETRMTKVECCLMSWEEHSLKQNYIITNMNEAKSMQTEDHLGEVASLHDQLKTLKHQHLLLTTAQTNHAESLEAMKLQLSSVLAKKALQIWLQRSQVYTFNQWKRYVKQQKHSRYKMTQVIILFQTNTARKIFLAWKYMHALHKKRDLLFTQWQARRAQTLLNCTFQAWVTSCRKAKHLKAFLQKFGMTFRHAELYEKFHTWTAFANARKSMRKCLAGAINHLSNQILQFGWNVWRTAAAELAIGHTKASLIKAENTLQKIWFRIIQRNVLNFWRQSAAISRHERHLLMRCASRLRYFSVGKSFETWRYHSHLLKHHRIGTTLLFQVLQRQMLKSHWKKWRQVHYEGMRESLASSQSQIQQYQEALDTTKSVVESISLQLRTTQEHTQVLKQQLRASICVATVASALRYAFTAWKKVINSKKDLKIKVLKVQRHMTRQIKRSIWKQWLLYMKIKVDKSSRNAAIALHFKLAFLQLYFRLWMRYSKQNKSFKEVSRKVCYKLSRVVLRLSWNRWAAHNAFQRIACYQIVKWTAVWELNVLQQYWSRWHVELQTKKTLAATDKAKMERVMLFLTDRKRNARLYYFTLWRRYVPIRRRKYELEVLADKFILQRSWNKWQTSLQRRHCWKCLAFSFRRRLLYSALVQWRSTAISIRIEDIEKNYESRLTKLQNQYTLEKEDLEAHLISSHSEIMRLKQGHAAENEIYATGLEELRSCAHKALFRLNKVLSRIATLHKLKQILNAWVRACRLEKDEISIKLMEFRKNSVALVAEKAFTAWKSFVRVYRRKQRLLYKFQLRYLKYAVNYWYKRTRCRALLRQLWIMLEHRAKRILSQAIHHWVLSALQMHMATNYTRELDRERRLSIDASNMAVENTSRETQIWKKRLALKTIIYQLSRLALQYQAQSFQIWKNIWQSDLWKYQTQIVSQGLRESLESSFEGKINKIAAISRQESVLAREALIFPLESMFHVLFRAKTIDQLFQGITSELHTPGKLWLCDPKKNELWSMVNSGIHVVATHIGIAGHVFHSGANYRSTDVSRDRLFHPMVDKYVLEPLLAQSSKSSSCLESLHMVCVAIKSKGGSMLGIVQMACASPELTTDMYILCYACAFAVGSIFHDVLQNSRDQSQAKVIKSFHQQKAWKQYYVEISNRLKAAQAERTALESAKSNLEASYVALQARHDQLRREAHLNEQTQHEFLQSKQAQLQVKISALENKLIERENVMGDLEHAVAEKSHKLRKYKLALRTIHSQSRDKVQESNSMQQLAEITNLRNQLTRFQSDARFLSKAIQHILDHGSLPKGMESEVLRICQVVN</sequence>
<accession>A0A1W0A4W3</accession>
<proteinExistence type="predicted"/>
<keyword evidence="1 2" id="KW-0175">Coiled coil</keyword>
<name>A0A1W0A4W3_9STRA</name>
<feature type="coiled-coil region" evidence="2">
    <location>
        <begin position="11"/>
        <end position="87"/>
    </location>
</feature>
<evidence type="ECO:0000256" key="1">
    <source>
        <dbReference type="ARBA" id="ARBA00023054"/>
    </source>
</evidence>
<feature type="coiled-coil region" evidence="2">
    <location>
        <begin position="1843"/>
        <end position="1913"/>
    </location>
</feature>
<dbReference type="Proteomes" id="UP000243217">
    <property type="component" value="Unassembled WGS sequence"/>
</dbReference>
<dbReference type="PANTHER" id="PTHR32083">
    <property type="entry name" value="CILIA AND FLAGELLA-ASSOCIATED PROTEIN 58-RELATED"/>
    <property type="match status" value="1"/>
</dbReference>
<organism evidence="3 4">
    <name type="scientific">Thraustotheca clavata</name>
    <dbReference type="NCBI Taxonomy" id="74557"/>
    <lineage>
        <taxon>Eukaryota</taxon>
        <taxon>Sar</taxon>
        <taxon>Stramenopiles</taxon>
        <taxon>Oomycota</taxon>
        <taxon>Saprolegniomycetes</taxon>
        <taxon>Saprolegniales</taxon>
        <taxon>Achlyaceae</taxon>
        <taxon>Thraustotheca</taxon>
    </lineage>
</organism>
<evidence type="ECO:0000256" key="2">
    <source>
        <dbReference type="SAM" id="Coils"/>
    </source>
</evidence>
<reference evidence="3 4" key="1">
    <citation type="journal article" date="2014" name="Genome Biol. Evol.">
        <title>The secreted proteins of Achlya hypogyna and Thraustotheca clavata identify the ancestral oomycete secretome and reveal gene acquisitions by horizontal gene transfer.</title>
        <authorList>
            <person name="Misner I."/>
            <person name="Blouin N."/>
            <person name="Leonard G."/>
            <person name="Richards T.A."/>
            <person name="Lane C.E."/>
        </authorList>
    </citation>
    <scope>NUCLEOTIDE SEQUENCE [LARGE SCALE GENOMIC DNA]</scope>
    <source>
        <strain evidence="3 4">ATCC 34112</strain>
    </source>
</reference>
<evidence type="ECO:0000313" key="3">
    <source>
        <dbReference type="EMBL" id="OQS05333.1"/>
    </source>
</evidence>
<gene>
    <name evidence="3" type="ORF">THRCLA_02521</name>
</gene>
<comment type="caution">
    <text evidence="3">The sequence shown here is derived from an EMBL/GenBank/DDBJ whole genome shotgun (WGS) entry which is preliminary data.</text>
</comment>
<dbReference type="SUPFAM" id="SSF55781">
    <property type="entry name" value="GAF domain-like"/>
    <property type="match status" value="1"/>
</dbReference>